<feature type="compositionally biased region" description="Low complexity" evidence="1">
    <location>
        <begin position="196"/>
        <end position="209"/>
    </location>
</feature>
<reference evidence="2" key="1">
    <citation type="submission" date="2022-07" db="EMBL/GenBank/DDBJ databases">
        <authorList>
            <person name="Trinca V."/>
            <person name="Uliana J.V.C."/>
            <person name="Torres T.T."/>
            <person name="Ward R.J."/>
            <person name="Monesi N."/>
        </authorList>
    </citation>
    <scope>NUCLEOTIDE SEQUENCE</scope>
    <source>
        <strain evidence="2">HSMRA1968</strain>
        <tissue evidence="2">Whole embryos</tissue>
    </source>
</reference>
<evidence type="ECO:0000256" key="1">
    <source>
        <dbReference type="SAM" id="MobiDB-lite"/>
    </source>
</evidence>
<name>A0A9Q0S331_9DIPT</name>
<dbReference type="EMBL" id="WJQU01000002">
    <property type="protein sequence ID" value="KAJ6642163.1"/>
    <property type="molecule type" value="Genomic_DNA"/>
</dbReference>
<evidence type="ECO:0000313" key="2">
    <source>
        <dbReference type="EMBL" id="KAJ6642163.1"/>
    </source>
</evidence>
<organism evidence="2 3">
    <name type="scientific">Pseudolycoriella hygida</name>
    <dbReference type="NCBI Taxonomy" id="35572"/>
    <lineage>
        <taxon>Eukaryota</taxon>
        <taxon>Metazoa</taxon>
        <taxon>Ecdysozoa</taxon>
        <taxon>Arthropoda</taxon>
        <taxon>Hexapoda</taxon>
        <taxon>Insecta</taxon>
        <taxon>Pterygota</taxon>
        <taxon>Neoptera</taxon>
        <taxon>Endopterygota</taxon>
        <taxon>Diptera</taxon>
        <taxon>Nematocera</taxon>
        <taxon>Sciaroidea</taxon>
        <taxon>Sciaridae</taxon>
        <taxon>Pseudolycoriella</taxon>
    </lineage>
</organism>
<accession>A0A9Q0S331</accession>
<feature type="region of interest" description="Disordered" evidence="1">
    <location>
        <begin position="1"/>
        <end position="67"/>
    </location>
</feature>
<dbReference type="OrthoDB" id="8069337at2759"/>
<sequence>MMLNFQWPTSEENSDSTSNETTRNASVCSSDKQGNESHDGTSQKTMVPIQQQHQLQQQSPLATTQSLPQHHNNIILVRGARTENGQIILQNSHELLNLLNDEDKPILLQHPRFKTSKQQTEGAILLQPTLKGAHIDGPVLLQSASVKKSTTLPEGSIIVQQRLNKNGTADGPILLQTLKRLDKSQSILVFRNANGSTASSSLTSNSTNSRLKNVSDDAEEKKPDPIPVPKAINTPLGSEGICMCCDSDDVISDEGMSLSVEHVWPSPLLDPTELFMDVVEEDGSAISMSHPMIYSFQNRLDELDISSKSKPRAALVVNLPLTVQRELGTFKKQALKCGDT</sequence>
<keyword evidence="3" id="KW-1185">Reference proteome</keyword>
<feature type="region of interest" description="Disordered" evidence="1">
    <location>
        <begin position="196"/>
        <end position="232"/>
    </location>
</feature>
<protein>
    <submittedName>
        <fullName evidence="2">Uncharacterized protein</fullName>
    </submittedName>
</protein>
<feature type="compositionally biased region" description="Basic and acidic residues" evidence="1">
    <location>
        <begin position="213"/>
        <end position="224"/>
    </location>
</feature>
<dbReference type="AlphaFoldDB" id="A0A9Q0S331"/>
<evidence type="ECO:0000313" key="3">
    <source>
        <dbReference type="Proteomes" id="UP001151699"/>
    </source>
</evidence>
<gene>
    <name evidence="2" type="ORF">Bhyg_07110</name>
</gene>
<dbReference type="Proteomes" id="UP001151699">
    <property type="component" value="Chromosome B"/>
</dbReference>
<feature type="compositionally biased region" description="Low complexity" evidence="1">
    <location>
        <begin position="9"/>
        <end position="24"/>
    </location>
</feature>
<proteinExistence type="predicted"/>
<comment type="caution">
    <text evidence="2">The sequence shown here is derived from an EMBL/GenBank/DDBJ whole genome shotgun (WGS) entry which is preliminary data.</text>
</comment>